<proteinExistence type="predicted"/>
<gene>
    <name evidence="2" type="ORF">BB560_001809</name>
</gene>
<feature type="compositionally biased region" description="Polar residues" evidence="1">
    <location>
        <begin position="78"/>
        <end position="91"/>
    </location>
</feature>
<evidence type="ECO:0000313" key="3">
    <source>
        <dbReference type="Proteomes" id="UP000245609"/>
    </source>
</evidence>
<organism evidence="2 3">
    <name type="scientific">Smittium megazygosporum</name>
    <dbReference type="NCBI Taxonomy" id="133381"/>
    <lineage>
        <taxon>Eukaryota</taxon>
        <taxon>Fungi</taxon>
        <taxon>Fungi incertae sedis</taxon>
        <taxon>Zoopagomycota</taxon>
        <taxon>Kickxellomycotina</taxon>
        <taxon>Harpellomycetes</taxon>
        <taxon>Harpellales</taxon>
        <taxon>Legeriomycetaceae</taxon>
        <taxon>Smittium</taxon>
    </lineage>
</organism>
<sequence>MTTLLQRRKTKVLLNKQNCNHQPANLHKIFQTNTRTRAHNRAYATGPSRRTTITIPYRMVQINGQPTSTDHSGAGIQNPIQEESNINNASGALQKEGDQRSSNTIDRRSRALLTKKAIEKLKSNPLGFSSQLFTILKKTGA</sequence>
<comment type="caution">
    <text evidence="2">The sequence shown here is derived from an EMBL/GenBank/DDBJ whole genome shotgun (WGS) entry which is preliminary data.</text>
</comment>
<dbReference type="Proteomes" id="UP000245609">
    <property type="component" value="Unassembled WGS sequence"/>
</dbReference>
<dbReference type="OrthoDB" id="10538890at2759"/>
<reference evidence="2 3" key="1">
    <citation type="journal article" date="2018" name="MBio">
        <title>Comparative Genomics Reveals the Core Gene Toolbox for the Fungus-Insect Symbiosis.</title>
        <authorList>
            <person name="Wang Y."/>
            <person name="Stata M."/>
            <person name="Wang W."/>
            <person name="Stajich J.E."/>
            <person name="White M.M."/>
            <person name="Moncalvo J.M."/>
        </authorList>
    </citation>
    <scope>NUCLEOTIDE SEQUENCE [LARGE SCALE GENOMIC DNA]</scope>
    <source>
        <strain evidence="2 3">SC-DP-2</strain>
    </source>
</reference>
<evidence type="ECO:0000256" key="1">
    <source>
        <dbReference type="SAM" id="MobiDB-lite"/>
    </source>
</evidence>
<evidence type="ECO:0000313" key="2">
    <source>
        <dbReference type="EMBL" id="PVV03704.1"/>
    </source>
</evidence>
<feature type="region of interest" description="Disordered" evidence="1">
    <location>
        <begin position="63"/>
        <end position="108"/>
    </location>
</feature>
<dbReference type="EMBL" id="MBFS01000200">
    <property type="protein sequence ID" value="PVV03704.1"/>
    <property type="molecule type" value="Genomic_DNA"/>
</dbReference>
<feature type="compositionally biased region" description="Basic and acidic residues" evidence="1">
    <location>
        <begin position="95"/>
        <end position="108"/>
    </location>
</feature>
<name>A0A2T9ZGJ0_9FUNG</name>
<accession>A0A2T9ZGJ0</accession>
<dbReference type="AlphaFoldDB" id="A0A2T9ZGJ0"/>
<protein>
    <submittedName>
        <fullName evidence="2">Uncharacterized protein</fullName>
    </submittedName>
</protein>
<keyword evidence="3" id="KW-1185">Reference proteome</keyword>